<dbReference type="Gene3D" id="3.30.200.20">
    <property type="entry name" value="Phosphorylase Kinase, domain 1"/>
    <property type="match status" value="1"/>
</dbReference>
<evidence type="ECO:0000313" key="3">
    <source>
        <dbReference type="Proteomes" id="UP000679992"/>
    </source>
</evidence>
<proteinExistence type="predicted"/>
<name>A0ABQ4MJ52_9BACL</name>
<dbReference type="Pfam" id="PF01636">
    <property type="entry name" value="APH"/>
    <property type="match status" value="1"/>
</dbReference>
<gene>
    <name evidence="2" type="ORF">J42TS3_50560</name>
</gene>
<dbReference type="Gene3D" id="3.90.1200.10">
    <property type="match status" value="1"/>
</dbReference>
<reference evidence="2 3" key="1">
    <citation type="submission" date="2021-03" db="EMBL/GenBank/DDBJ databases">
        <title>Antimicrobial resistance genes in bacteria isolated from Japanese honey, and their potential for conferring macrolide and lincosamide resistance in the American foulbrood pathogen Paenibacillus larvae.</title>
        <authorList>
            <person name="Okamoto M."/>
            <person name="Kumagai M."/>
            <person name="Kanamori H."/>
            <person name="Takamatsu D."/>
        </authorList>
    </citation>
    <scope>NUCLEOTIDE SEQUENCE [LARGE SCALE GENOMIC DNA]</scope>
    <source>
        <strain evidence="2 3">J42TS3</strain>
    </source>
</reference>
<dbReference type="InterPro" id="IPR011009">
    <property type="entry name" value="Kinase-like_dom_sf"/>
</dbReference>
<organism evidence="2 3">
    <name type="scientific">Paenibacillus vini</name>
    <dbReference type="NCBI Taxonomy" id="1476024"/>
    <lineage>
        <taxon>Bacteria</taxon>
        <taxon>Bacillati</taxon>
        <taxon>Bacillota</taxon>
        <taxon>Bacilli</taxon>
        <taxon>Bacillales</taxon>
        <taxon>Paenibacillaceae</taxon>
        <taxon>Paenibacillus</taxon>
    </lineage>
</organism>
<sequence>MTDDSFKGITWRGRCGDFHTLISEAEPKQISPMPSGLEADVYKISTTTADLVLKVWNRDSKPDIAMQYELLQGIFNQGIPVSEPLGWGINSDNNQVLLTGYGGTPVAKLNKLKLETLADILIGIHSVPIESVASLDALPRYHFVSYFFPSIDGHADIKEVLLPLVEDSQVGQHRLIHGDFNLGNILELNGKFTIIDWTNIQLGDPRYDAAWSVFLMRIYASERYGSLYRSFLLAKNTYLDEDLERFEAIACLRWILLNRIAGLPKGKNTLSVIRAIIKNNVYLDEKLL</sequence>
<keyword evidence="3" id="KW-1185">Reference proteome</keyword>
<evidence type="ECO:0000259" key="1">
    <source>
        <dbReference type="Pfam" id="PF01636"/>
    </source>
</evidence>
<dbReference type="EMBL" id="BOSL01000028">
    <property type="protein sequence ID" value="GIP56021.1"/>
    <property type="molecule type" value="Genomic_DNA"/>
</dbReference>
<dbReference type="SUPFAM" id="SSF56112">
    <property type="entry name" value="Protein kinase-like (PK-like)"/>
    <property type="match status" value="1"/>
</dbReference>
<accession>A0ABQ4MJ52</accession>
<dbReference type="RefSeq" id="WP_211020295.1">
    <property type="nucleotide sequence ID" value="NZ_BOSL01000028.1"/>
</dbReference>
<feature type="domain" description="Aminoglycoside phosphotransferase" evidence="1">
    <location>
        <begin position="30"/>
        <end position="216"/>
    </location>
</feature>
<protein>
    <recommendedName>
        <fullName evidence="1">Aminoglycoside phosphotransferase domain-containing protein</fullName>
    </recommendedName>
</protein>
<dbReference type="InterPro" id="IPR002575">
    <property type="entry name" value="Aminoglycoside_PTrfase"/>
</dbReference>
<dbReference type="Proteomes" id="UP000679992">
    <property type="component" value="Unassembled WGS sequence"/>
</dbReference>
<evidence type="ECO:0000313" key="2">
    <source>
        <dbReference type="EMBL" id="GIP56021.1"/>
    </source>
</evidence>
<comment type="caution">
    <text evidence="2">The sequence shown here is derived from an EMBL/GenBank/DDBJ whole genome shotgun (WGS) entry which is preliminary data.</text>
</comment>